<dbReference type="EMBL" id="FNOM01000003">
    <property type="protein sequence ID" value="SDW77435.1"/>
    <property type="molecule type" value="Genomic_DNA"/>
</dbReference>
<evidence type="ECO:0000313" key="1">
    <source>
        <dbReference type="EMBL" id="SDW77435.1"/>
    </source>
</evidence>
<dbReference type="STRING" id="564137.SAMN04488238_103316"/>
<proteinExistence type="predicted"/>
<organism evidence="1 2">
    <name type="scientific">Roseicitreum antarcticum</name>
    <dbReference type="NCBI Taxonomy" id="564137"/>
    <lineage>
        <taxon>Bacteria</taxon>
        <taxon>Pseudomonadati</taxon>
        <taxon>Pseudomonadota</taxon>
        <taxon>Alphaproteobacteria</taxon>
        <taxon>Rhodobacterales</taxon>
        <taxon>Paracoccaceae</taxon>
        <taxon>Roseicitreum</taxon>
    </lineage>
</organism>
<name>A0A1H2WA89_9RHOB</name>
<dbReference type="Proteomes" id="UP000198539">
    <property type="component" value="Unassembled WGS sequence"/>
</dbReference>
<dbReference type="AlphaFoldDB" id="A0A1H2WA89"/>
<dbReference type="RefSeq" id="WP_223814214.1">
    <property type="nucleotide sequence ID" value="NZ_CP061498.1"/>
</dbReference>
<keyword evidence="2" id="KW-1185">Reference proteome</keyword>
<evidence type="ECO:0000313" key="2">
    <source>
        <dbReference type="Proteomes" id="UP000198539"/>
    </source>
</evidence>
<sequence>MTSATATRAAARNPRPRLDDLAPAIQAGILCNDARFQRFAAHSCGVEEHDFTPSAAAQFLRMHCEITSRRDLNTDPAATRKLASLRTAFDAWAGRLPAPR</sequence>
<reference evidence="1 2" key="1">
    <citation type="submission" date="2016-10" db="EMBL/GenBank/DDBJ databases">
        <authorList>
            <person name="de Groot N.N."/>
        </authorList>
    </citation>
    <scope>NUCLEOTIDE SEQUENCE [LARGE SCALE GENOMIC DNA]</scope>
    <source>
        <strain evidence="1 2">CGMCC 1.8894</strain>
    </source>
</reference>
<gene>
    <name evidence="1" type="ORF">SAMN04488238_103316</name>
</gene>
<protein>
    <submittedName>
        <fullName evidence="1">Uncharacterized protein</fullName>
    </submittedName>
</protein>
<accession>A0A1H2WA89</accession>